<evidence type="ECO:0000256" key="4">
    <source>
        <dbReference type="ARBA" id="ARBA00022842"/>
    </source>
</evidence>
<protein>
    <submittedName>
        <fullName evidence="6">ChbG/HpnK family deacetylase</fullName>
    </submittedName>
</protein>
<dbReference type="GO" id="GO:0005975">
    <property type="term" value="P:carbohydrate metabolic process"/>
    <property type="evidence" value="ECO:0007669"/>
    <property type="project" value="InterPro"/>
</dbReference>
<evidence type="ECO:0000256" key="2">
    <source>
        <dbReference type="ARBA" id="ARBA00022723"/>
    </source>
</evidence>
<keyword evidence="4" id="KW-0460">Magnesium</keyword>
<dbReference type="EMBL" id="JACPUR010000001">
    <property type="protein sequence ID" value="MBI3126261.1"/>
    <property type="molecule type" value="Genomic_DNA"/>
</dbReference>
<name>A0A932HYN6_UNCTE</name>
<comment type="cofactor">
    <cofactor evidence="1">
        <name>Mg(2+)</name>
        <dbReference type="ChEBI" id="CHEBI:18420"/>
    </cofactor>
</comment>
<evidence type="ECO:0000313" key="6">
    <source>
        <dbReference type="EMBL" id="MBI3126261.1"/>
    </source>
</evidence>
<dbReference type="GO" id="GO:0019213">
    <property type="term" value="F:deacetylase activity"/>
    <property type="evidence" value="ECO:0007669"/>
    <property type="project" value="TreeGrafter"/>
</dbReference>
<evidence type="ECO:0000313" key="7">
    <source>
        <dbReference type="Proteomes" id="UP000782312"/>
    </source>
</evidence>
<dbReference type="PANTHER" id="PTHR31609:SF1">
    <property type="entry name" value="CARBOHYDRATE DEACETYLASE"/>
    <property type="match status" value="1"/>
</dbReference>
<dbReference type="GO" id="GO:0016787">
    <property type="term" value="F:hydrolase activity"/>
    <property type="evidence" value="ECO:0007669"/>
    <property type="project" value="UniProtKB-KW"/>
</dbReference>
<dbReference type="Gene3D" id="3.20.20.370">
    <property type="entry name" value="Glycoside hydrolase/deacetylase"/>
    <property type="match status" value="1"/>
</dbReference>
<evidence type="ECO:0000256" key="3">
    <source>
        <dbReference type="ARBA" id="ARBA00022801"/>
    </source>
</evidence>
<dbReference type="SUPFAM" id="SSF88713">
    <property type="entry name" value="Glycoside hydrolase/deacetylase"/>
    <property type="match status" value="1"/>
</dbReference>
<dbReference type="InterPro" id="IPR006879">
    <property type="entry name" value="YdjC-like"/>
</dbReference>
<dbReference type="AlphaFoldDB" id="A0A932HYN6"/>
<keyword evidence="2" id="KW-0479">Metal-binding</keyword>
<reference evidence="6" key="1">
    <citation type="submission" date="2020-07" db="EMBL/GenBank/DDBJ databases">
        <title>Huge and variable diversity of episymbiotic CPR bacteria and DPANN archaea in groundwater ecosystems.</title>
        <authorList>
            <person name="He C.Y."/>
            <person name="Keren R."/>
            <person name="Whittaker M."/>
            <person name="Farag I.F."/>
            <person name="Doudna J."/>
            <person name="Cate J.H.D."/>
            <person name="Banfield J.F."/>
        </authorList>
    </citation>
    <scope>NUCLEOTIDE SEQUENCE</scope>
    <source>
        <strain evidence="6">NC_groundwater_763_Ag_S-0.2um_68_21</strain>
    </source>
</reference>
<keyword evidence="3" id="KW-0378">Hydrolase</keyword>
<keyword evidence="5" id="KW-0119">Carbohydrate metabolism</keyword>
<evidence type="ECO:0000256" key="1">
    <source>
        <dbReference type="ARBA" id="ARBA00001946"/>
    </source>
</evidence>
<dbReference type="PANTHER" id="PTHR31609">
    <property type="entry name" value="YDJC DEACETYLASE FAMILY MEMBER"/>
    <property type="match status" value="1"/>
</dbReference>
<accession>A0A932HYN6</accession>
<dbReference type="InterPro" id="IPR011330">
    <property type="entry name" value="Glyco_hydro/deAcase_b/a-brl"/>
</dbReference>
<gene>
    <name evidence="6" type="ORF">HYZ11_01480</name>
</gene>
<dbReference type="GO" id="GO:0046872">
    <property type="term" value="F:metal ion binding"/>
    <property type="evidence" value="ECO:0007669"/>
    <property type="project" value="UniProtKB-KW"/>
</dbReference>
<comment type="caution">
    <text evidence="6">The sequence shown here is derived from an EMBL/GenBank/DDBJ whole genome shotgun (WGS) entry which is preliminary data.</text>
</comment>
<evidence type="ECO:0000256" key="5">
    <source>
        <dbReference type="ARBA" id="ARBA00023277"/>
    </source>
</evidence>
<proteinExistence type="predicted"/>
<organism evidence="6 7">
    <name type="scientific">Tectimicrobiota bacterium</name>
    <dbReference type="NCBI Taxonomy" id="2528274"/>
    <lineage>
        <taxon>Bacteria</taxon>
        <taxon>Pseudomonadati</taxon>
        <taxon>Nitrospinota/Tectimicrobiota group</taxon>
        <taxon>Candidatus Tectimicrobiota</taxon>
    </lineage>
</organism>
<sequence length="247" mass="26776">MDAAKLLIVNGDDFGLSRGINAGIIEAHEHGILTSASLMVRGPAAAGAAAYARGNAALSLGLHVDLGEWVCPGGNWELLYEVVPRQDKAAVRREVRRQIQAFRKLAGMEPTHLDSHQHFHRTEPVRSILMEAAERLGVPLREVTPEISYCGRFYGQTAEGRSIPDFLTVRHLLGLLEELPAGVTELCCHPGIGADFASPYLAERAEEVRVLCSPKVREALPGLEISLCSFRAVQQAIRSGILTPAAE</sequence>
<dbReference type="Pfam" id="PF04794">
    <property type="entry name" value="YdjC"/>
    <property type="match status" value="1"/>
</dbReference>
<dbReference type="Proteomes" id="UP000782312">
    <property type="component" value="Unassembled WGS sequence"/>
</dbReference>